<organism evidence="1">
    <name type="scientific">Myoviridae sp. ctPuP5</name>
    <dbReference type="NCBI Taxonomy" id="2823543"/>
    <lineage>
        <taxon>Viruses</taxon>
        <taxon>Duplodnaviria</taxon>
        <taxon>Heunggongvirae</taxon>
        <taxon>Uroviricota</taxon>
        <taxon>Caudoviricetes</taxon>
    </lineage>
</organism>
<evidence type="ECO:0000313" key="1">
    <source>
        <dbReference type="EMBL" id="DAD66601.1"/>
    </source>
</evidence>
<reference evidence="1" key="1">
    <citation type="journal article" date="2021" name="Proc. Natl. Acad. Sci. U.S.A.">
        <title>A Catalog of Tens of Thousands of Viruses from Human Metagenomes Reveals Hidden Associations with Chronic Diseases.</title>
        <authorList>
            <person name="Tisza M.J."/>
            <person name="Buck C.B."/>
        </authorList>
    </citation>
    <scope>NUCLEOTIDE SEQUENCE</scope>
    <source>
        <strain evidence="1">CtPuP5</strain>
    </source>
</reference>
<proteinExistence type="predicted"/>
<accession>A0A8S5L9P9</accession>
<sequence>MEKVNKVKIKITKLNYGRNAKTFCNTVLMLRTACKVGDTEIVEKLLTEI</sequence>
<dbReference type="EMBL" id="BK014662">
    <property type="protein sequence ID" value="DAD66601.1"/>
    <property type="molecule type" value="Genomic_DNA"/>
</dbReference>
<protein>
    <submittedName>
        <fullName evidence="1">Uncharacterized protein</fullName>
    </submittedName>
</protein>
<name>A0A8S5L9P9_9CAUD</name>